<dbReference type="OrthoDB" id="337038at2759"/>
<dbReference type="PANTHER" id="PTHR40021">
    <property type="entry name" value="DEFECT AT LOW TEMPERATURE PROTEIN 1"/>
    <property type="match status" value="1"/>
</dbReference>
<name>A0A0C3SFG0_PHLG1</name>
<evidence type="ECO:0000256" key="7">
    <source>
        <dbReference type="RuleBase" id="RU367100"/>
    </source>
</evidence>
<feature type="transmembrane region" description="Helical" evidence="7">
    <location>
        <begin position="12"/>
        <end position="37"/>
    </location>
</feature>
<protein>
    <recommendedName>
        <fullName evidence="3 7">Defect at low temperature protein 1</fullName>
    </recommendedName>
</protein>
<dbReference type="STRING" id="745531.A0A0C3SFG0"/>
<evidence type="ECO:0000256" key="3">
    <source>
        <dbReference type="ARBA" id="ARBA00021353"/>
    </source>
</evidence>
<evidence type="ECO:0000256" key="1">
    <source>
        <dbReference type="ARBA" id="ARBA00002489"/>
    </source>
</evidence>
<dbReference type="EMBL" id="KN840442">
    <property type="protein sequence ID" value="KIP12020.1"/>
    <property type="molecule type" value="Genomic_DNA"/>
</dbReference>
<dbReference type="Proteomes" id="UP000053257">
    <property type="component" value="Unassembled WGS sequence"/>
</dbReference>
<comment type="function">
    <text evidence="1 7">Required for growth under high-pressure and low-temperature conditions.</text>
</comment>
<proteinExistence type="inferred from homology"/>
<evidence type="ECO:0000256" key="6">
    <source>
        <dbReference type="ARBA" id="ARBA00023136"/>
    </source>
</evidence>
<comment type="similarity">
    <text evidence="2 7">Belongs to the DLT1 family.</text>
</comment>
<evidence type="ECO:0000313" key="9">
    <source>
        <dbReference type="Proteomes" id="UP000053257"/>
    </source>
</evidence>
<gene>
    <name evidence="7" type="primary">DLT1</name>
    <name evidence="8" type="ORF">PHLGIDRAFT_82623</name>
</gene>
<dbReference type="InterPro" id="IPR038869">
    <property type="entry name" value="DLT1"/>
</dbReference>
<sequence length="248" mass="27902">MLSRGKSTLAGIAYLLLVLLLVLFVGLSCAGLLSQAVRTSPDRNWTRNFNALIIGAAYALVLALSVAICLKRRIAVHRKLQRISKVYHTLGKADVPKPVHRFINQEYARSCLVVYESQPKDGLQEGWSKRGSPAGEVRYRTTLLHTIREIDHLAHAVIPRHPTLRPHTRMLHHFRFILPLLPRDEDGLTPLHFYDSAIQLVRHASREPSEAEFLLGLSAANGLMKVLNECRLEMLEGSLTNLLDLRSL</sequence>
<dbReference type="PROSITE" id="PS51257">
    <property type="entry name" value="PROKAR_LIPOPROTEIN"/>
    <property type="match status" value="1"/>
</dbReference>
<evidence type="ECO:0000256" key="2">
    <source>
        <dbReference type="ARBA" id="ARBA00005550"/>
    </source>
</evidence>
<feature type="transmembrane region" description="Helical" evidence="7">
    <location>
        <begin position="49"/>
        <end position="70"/>
    </location>
</feature>
<evidence type="ECO:0000256" key="4">
    <source>
        <dbReference type="ARBA" id="ARBA00022692"/>
    </source>
</evidence>
<evidence type="ECO:0000313" key="8">
    <source>
        <dbReference type="EMBL" id="KIP12020.1"/>
    </source>
</evidence>
<dbReference type="AlphaFoldDB" id="A0A0C3SFG0"/>
<reference evidence="8 9" key="1">
    <citation type="journal article" date="2014" name="PLoS Genet.">
        <title>Analysis of the Phlebiopsis gigantea genome, transcriptome and secretome provides insight into its pioneer colonization strategies of wood.</title>
        <authorList>
            <person name="Hori C."/>
            <person name="Ishida T."/>
            <person name="Igarashi K."/>
            <person name="Samejima M."/>
            <person name="Suzuki H."/>
            <person name="Master E."/>
            <person name="Ferreira P."/>
            <person name="Ruiz-Duenas F.J."/>
            <person name="Held B."/>
            <person name="Canessa P."/>
            <person name="Larrondo L.F."/>
            <person name="Schmoll M."/>
            <person name="Druzhinina I.S."/>
            <person name="Kubicek C.P."/>
            <person name="Gaskell J.A."/>
            <person name="Kersten P."/>
            <person name="St John F."/>
            <person name="Glasner J."/>
            <person name="Sabat G."/>
            <person name="Splinter BonDurant S."/>
            <person name="Syed K."/>
            <person name="Yadav J."/>
            <person name="Mgbeahuruike A.C."/>
            <person name="Kovalchuk A."/>
            <person name="Asiegbu F.O."/>
            <person name="Lackner G."/>
            <person name="Hoffmeister D."/>
            <person name="Rencoret J."/>
            <person name="Gutierrez A."/>
            <person name="Sun H."/>
            <person name="Lindquist E."/>
            <person name="Barry K."/>
            <person name="Riley R."/>
            <person name="Grigoriev I.V."/>
            <person name="Henrissat B."/>
            <person name="Kues U."/>
            <person name="Berka R.M."/>
            <person name="Martinez A.T."/>
            <person name="Covert S.F."/>
            <person name="Blanchette R.A."/>
            <person name="Cullen D."/>
        </authorList>
    </citation>
    <scope>NUCLEOTIDE SEQUENCE [LARGE SCALE GENOMIC DNA]</scope>
    <source>
        <strain evidence="8 9">11061_1 CR5-6</strain>
    </source>
</reference>
<evidence type="ECO:0000256" key="5">
    <source>
        <dbReference type="ARBA" id="ARBA00022989"/>
    </source>
</evidence>
<keyword evidence="4 7" id="KW-0812">Transmembrane</keyword>
<dbReference type="HOGENOM" id="CLU_088024_0_0_1"/>
<organism evidence="8 9">
    <name type="scientific">Phlebiopsis gigantea (strain 11061_1 CR5-6)</name>
    <name type="common">White-rot fungus</name>
    <name type="synonym">Peniophora gigantea</name>
    <dbReference type="NCBI Taxonomy" id="745531"/>
    <lineage>
        <taxon>Eukaryota</taxon>
        <taxon>Fungi</taxon>
        <taxon>Dikarya</taxon>
        <taxon>Basidiomycota</taxon>
        <taxon>Agaricomycotina</taxon>
        <taxon>Agaricomycetes</taxon>
        <taxon>Polyporales</taxon>
        <taxon>Phanerochaetaceae</taxon>
        <taxon>Phlebiopsis</taxon>
    </lineage>
</organism>
<comment type="subcellular location">
    <subcellularLocation>
        <location evidence="7">Membrane</location>
        <topology evidence="7">Multi-pass membrane protein</topology>
    </subcellularLocation>
</comment>
<keyword evidence="5 7" id="KW-1133">Transmembrane helix</keyword>
<accession>A0A0C3SFG0</accession>
<keyword evidence="6 7" id="KW-0472">Membrane</keyword>
<dbReference type="PANTHER" id="PTHR40021:SF1">
    <property type="entry name" value="DEFECT AT LOW TEMPERATURE PROTEIN 1"/>
    <property type="match status" value="1"/>
</dbReference>
<keyword evidence="9" id="KW-1185">Reference proteome</keyword>
<dbReference type="GO" id="GO:0016020">
    <property type="term" value="C:membrane"/>
    <property type="evidence" value="ECO:0007669"/>
    <property type="project" value="UniProtKB-SubCell"/>
</dbReference>